<feature type="transmembrane region" description="Helical" evidence="1">
    <location>
        <begin position="57"/>
        <end position="80"/>
    </location>
</feature>
<feature type="transmembrane region" description="Helical" evidence="1">
    <location>
        <begin position="20"/>
        <end position="36"/>
    </location>
</feature>
<dbReference type="AlphaFoldDB" id="A0A7J7PB60"/>
<evidence type="ECO:0000313" key="3">
    <source>
        <dbReference type="Proteomes" id="UP000541444"/>
    </source>
</evidence>
<keyword evidence="1" id="KW-1133">Transmembrane helix</keyword>
<sequence length="88" mass="10112">MNLEVSLTSRVNLMKNKKELVHMVMIMVMVMVKHNIGALRGENPSLISIFKVMPIKMCFIILGLVVCFCCVIDMFLMLFYEMGLCCIF</sequence>
<accession>A0A7J7PB60</accession>
<comment type="caution">
    <text evidence="2">The sequence shown here is derived from an EMBL/GenBank/DDBJ whole genome shotgun (WGS) entry which is preliminary data.</text>
</comment>
<reference evidence="2 3" key="1">
    <citation type="journal article" date="2020" name="IScience">
        <title>Genome Sequencing of the Endangered Kingdonia uniflora (Circaeasteraceae, Ranunculales) Reveals Potential Mechanisms of Evolutionary Specialization.</title>
        <authorList>
            <person name="Sun Y."/>
            <person name="Deng T."/>
            <person name="Zhang A."/>
            <person name="Moore M.J."/>
            <person name="Landis J.B."/>
            <person name="Lin N."/>
            <person name="Zhang H."/>
            <person name="Zhang X."/>
            <person name="Huang J."/>
            <person name="Zhang X."/>
            <person name="Sun H."/>
            <person name="Wang H."/>
        </authorList>
    </citation>
    <scope>NUCLEOTIDE SEQUENCE [LARGE SCALE GENOMIC DNA]</scope>
    <source>
        <strain evidence="2">TB1705</strain>
        <tissue evidence="2">Leaf</tissue>
    </source>
</reference>
<protein>
    <submittedName>
        <fullName evidence="2">Uncharacterized protein</fullName>
    </submittedName>
</protein>
<proteinExistence type="predicted"/>
<gene>
    <name evidence="2" type="ORF">GIB67_034543</name>
</gene>
<keyword evidence="1" id="KW-0812">Transmembrane</keyword>
<organism evidence="2 3">
    <name type="scientific">Kingdonia uniflora</name>
    <dbReference type="NCBI Taxonomy" id="39325"/>
    <lineage>
        <taxon>Eukaryota</taxon>
        <taxon>Viridiplantae</taxon>
        <taxon>Streptophyta</taxon>
        <taxon>Embryophyta</taxon>
        <taxon>Tracheophyta</taxon>
        <taxon>Spermatophyta</taxon>
        <taxon>Magnoliopsida</taxon>
        <taxon>Ranunculales</taxon>
        <taxon>Circaeasteraceae</taxon>
        <taxon>Kingdonia</taxon>
    </lineage>
</organism>
<evidence type="ECO:0000256" key="1">
    <source>
        <dbReference type="SAM" id="Phobius"/>
    </source>
</evidence>
<dbReference type="EMBL" id="JACGCM010000067">
    <property type="protein sequence ID" value="KAF6176681.1"/>
    <property type="molecule type" value="Genomic_DNA"/>
</dbReference>
<feature type="non-terminal residue" evidence="2">
    <location>
        <position position="88"/>
    </location>
</feature>
<name>A0A7J7PB60_9MAGN</name>
<evidence type="ECO:0000313" key="2">
    <source>
        <dbReference type="EMBL" id="KAF6176681.1"/>
    </source>
</evidence>
<dbReference type="Proteomes" id="UP000541444">
    <property type="component" value="Unassembled WGS sequence"/>
</dbReference>
<keyword evidence="3" id="KW-1185">Reference proteome</keyword>
<keyword evidence="1" id="KW-0472">Membrane</keyword>